<dbReference type="CDD" id="cd07487">
    <property type="entry name" value="Peptidases_S8_1"/>
    <property type="match status" value="1"/>
</dbReference>
<dbReference type="PANTHER" id="PTHR43806">
    <property type="entry name" value="PEPTIDASE S8"/>
    <property type="match status" value="1"/>
</dbReference>
<keyword evidence="9" id="KW-1185">Reference proteome</keyword>
<evidence type="ECO:0000256" key="4">
    <source>
        <dbReference type="ARBA" id="ARBA00022825"/>
    </source>
</evidence>
<dbReference type="PRINTS" id="PR00723">
    <property type="entry name" value="SUBTILISIN"/>
</dbReference>
<feature type="active site" description="Charge relay system" evidence="5">
    <location>
        <position position="294"/>
    </location>
</feature>
<dbReference type="Pfam" id="PF00082">
    <property type="entry name" value="Peptidase_S8"/>
    <property type="match status" value="1"/>
</dbReference>
<dbReference type="PROSITE" id="PS51892">
    <property type="entry name" value="SUBTILASE"/>
    <property type="match status" value="1"/>
</dbReference>
<evidence type="ECO:0000256" key="2">
    <source>
        <dbReference type="ARBA" id="ARBA00022670"/>
    </source>
</evidence>
<name>A0ABT3SQ70_9GAMM</name>
<evidence type="ECO:0000256" key="3">
    <source>
        <dbReference type="ARBA" id="ARBA00022801"/>
    </source>
</evidence>
<dbReference type="SUPFAM" id="SSF52743">
    <property type="entry name" value="Subtilisin-like"/>
    <property type="match status" value="1"/>
</dbReference>
<feature type="domain" description="Peptidase S8/S53" evidence="7">
    <location>
        <begin position="246"/>
        <end position="531"/>
    </location>
</feature>
<evidence type="ECO:0000256" key="6">
    <source>
        <dbReference type="SAM" id="SignalP"/>
    </source>
</evidence>
<evidence type="ECO:0000259" key="7">
    <source>
        <dbReference type="Pfam" id="PF00082"/>
    </source>
</evidence>
<feature type="signal peptide" evidence="6">
    <location>
        <begin position="1"/>
        <end position="22"/>
    </location>
</feature>
<evidence type="ECO:0000256" key="5">
    <source>
        <dbReference type="PROSITE-ProRule" id="PRU01240"/>
    </source>
</evidence>
<dbReference type="InterPro" id="IPR000209">
    <property type="entry name" value="Peptidase_S8/S53_dom"/>
</dbReference>
<feature type="chain" id="PRO_5045170979" evidence="6">
    <location>
        <begin position="23"/>
        <end position="655"/>
    </location>
</feature>
<dbReference type="EMBL" id="SHNP01000001">
    <property type="protein sequence ID" value="MCX2972116.1"/>
    <property type="molecule type" value="Genomic_DNA"/>
</dbReference>
<feature type="active site" description="Charge relay system" evidence="5">
    <location>
        <position position="492"/>
    </location>
</feature>
<keyword evidence="6" id="KW-0732">Signal</keyword>
<dbReference type="Gene3D" id="3.40.50.200">
    <property type="entry name" value="Peptidase S8/S53 domain"/>
    <property type="match status" value="1"/>
</dbReference>
<organism evidence="8 9">
    <name type="scientific">Candidatus Seongchinamella marina</name>
    <dbReference type="NCBI Taxonomy" id="2518990"/>
    <lineage>
        <taxon>Bacteria</taxon>
        <taxon>Pseudomonadati</taxon>
        <taxon>Pseudomonadota</taxon>
        <taxon>Gammaproteobacteria</taxon>
        <taxon>Cellvibrionales</taxon>
        <taxon>Halieaceae</taxon>
        <taxon>Seongchinamella</taxon>
    </lineage>
</organism>
<dbReference type="RefSeq" id="WP_279251178.1">
    <property type="nucleotide sequence ID" value="NZ_SHNP01000001.1"/>
</dbReference>
<dbReference type="GO" id="GO:0006508">
    <property type="term" value="P:proteolysis"/>
    <property type="evidence" value="ECO:0007669"/>
    <property type="project" value="UniProtKB-KW"/>
</dbReference>
<dbReference type="PROSITE" id="PS00136">
    <property type="entry name" value="SUBTILASE_ASP"/>
    <property type="match status" value="1"/>
</dbReference>
<proteinExistence type="inferred from homology"/>
<dbReference type="InterPro" id="IPR023827">
    <property type="entry name" value="Peptidase_S8_Asp-AS"/>
</dbReference>
<dbReference type="InterPro" id="IPR050131">
    <property type="entry name" value="Peptidase_S8_subtilisin-like"/>
</dbReference>
<feature type="active site" description="Charge relay system" evidence="5">
    <location>
        <position position="255"/>
    </location>
</feature>
<dbReference type="InterPro" id="IPR036852">
    <property type="entry name" value="Peptidase_S8/S53_dom_sf"/>
</dbReference>
<dbReference type="PANTHER" id="PTHR43806:SF65">
    <property type="entry name" value="SERINE PROTEASE APRX"/>
    <property type="match status" value="1"/>
</dbReference>
<gene>
    <name evidence="8" type="ORF">EYC87_00770</name>
</gene>
<evidence type="ECO:0000313" key="9">
    <source>
        <dbReference type="Proteomes" id="UP001143307"/>
    </source>
</evidence>
<keyword evidence="4 5" id="KW-0720">Serine protease</keyword>
<comment type="similarity">
    <text evidence="1 5">Belongs to the peptidase S8 family.</text>
</comment>
<comment type="caution">
    <text evidence="8">The sequence shown here is derived from an EMBL/GenBank/DDBJ whole genome shotgun (WGS) entry which is preliminary data.</text>
</comment>
<evidence type="ECO:0000313" key="8">
    <source>
        <dbReference type="EMBL" id="MCX2972116.1"/>
    </source>
</evidence>
<sequence length="655" mass="70121">MKLIKQLPLLTALVAISFTAKAQQPDSLDVMLQGASAEEMASLVIHEGGTVTHQLPIINAIGATLSSQQMAAVLNTGRVIRHIDDLALNDQPQEPQTQPSDCRISGAVEISRRQNGFVWPLFNKTDKAQKLTALELSWPAALGAIKLIQLGEHKLPVSSITSSSIGEAHLSLEDTSVPFLAGREELALIFTSTANSAPEQSDYAVTASFGHDCEVKLIPGYPDNADNFYYSAVSGAEDLHRHGVRGAGVTVAVLDSGLWDHPALTLSTTGKDRVVARYDAINNSSDNVFDESGHGTHLTSVLAHSGETRLNGKPSGGFKGIAPDVNLVAIKAFNEAGQGGLLDIVRGVQWAVDNKDKYGIRVLNLSFSARPRWPYYLDPINQAIMRAWAEGITVVAAAGNDGPKAMTVGSPGNLPYIITVGAVTDSWTLETRKDDYVPDFSSRGPTPEGHIKPDIVAPGGHITGITRPGSGLLKEHPEYQLQGGELVMTGTSQAAALVSGLVALLLQLEPELTPDDVKCKLTSTAEPAINLDGLLAYSPFQQGNGYVSITRAITLGDTGCGNADLDLMRDMAMQEHFEGPAVMNESGEISLPGLDGILSNIAPAKGLSDMRVWGVKNHVERLDLNHKPPLNHPFAWDQMYELEKQKIESLSNRAQ</sequence>
<keyword evidence="3 5" id="KW-0378">Hydrolase</keyword>
<keyword evidence="2 5" id="KW-0645">Protease</keyword>
<evidence type="ECO:0000256" key="1">
    <source>
        <dbReference type="ARBA" id="ARBA00011073"/>
    </source>
</evidence>
<protein>
    <submittedName>
        <fullName evidence="8">Alkaline serine protease</fullName>
    </submittedName>
</protein>
<dbReference type="Proteomes" id="UP001143307">
    <property type="component" value="Unassembled WGS sequence"/>
</dbReference>
<reference evidence="8" key="1">
    <citation type="submission" date="2019-02" db="EMBL/GenBank/DDBJ databases">
        <authorList>
            <person name="Li S.-H."/>
        </authorList>
    </citation>
    <scope>NUCLEOTIDE SEQUENCE</scope>
    <source>
        <strain evidence="8">IMCC8485</strain>
    </source>
</reference>
<accession>A0ABT3SQ70</accession>
<dbReference type="InterPro" id="IPR015500">
    <property type="entry name" value="Peptidase_S8_subtilisin-rel"/>
</dbReference>
<dbReference type="GO" id="GO:0008233">
    <property type="term" value="F:peptidase activity"/>
    <property type="evidence" value="ECO:0007669"/>
    <property type="project" value="UniProtKB-KW"/>
</dbReference>